<reference evidence="2" key="1">
    <citation type="submission" date="2018-06" db="EMBL/GenBank/DDBJ databases">
        <authorList>
            <person name="Zhirakovskaya E."/>
        </authorList>
    </citation>
    <scope>NUCLEOTIDE SEQUENCE</scope>
</reference>
<evidence type="ECO:0000313" key="2">
    <source>
        <dbReference type="EMBL" id="VAW10510.1"/>
    </source>
</evidence>
<name>A0A3B0T0U3_9ZZZZ</name>
<keyword evidence="1" id="KW-1133">Transmembrane helix</keyword>
<protein>
    <submittedName>
        <fullName evidence="2">Uncharacterized protein</fullName>
    </submittedName>
</protein>
<dbReference type="AlphaFoldDB" id="A0A3B0T0U3"/>
<proteinExistence type="predicted"/>
<organism evidence="2">
    <name type="scientific">hydrothermal vent metagenome</name>
    <dbReference type="NCBI Taxonomy" id="652676"/>
    <lineage>
        <taxon>unclassified sequences</taxon>
        <taxon>metagenomes</taxon>
        <taxon>ecological metagenomes</taxon>
    </lineage>
</organism>
<accession>A0A3B0T0U3</accession>
<keyword evidence="1" id="KW-0472">Membrane</keyword>
<keyword evidence="1" id="KW-0812">Transmembrane</keyword>
<evidence type="ECO:0000256" key="1">
    <source>
        <dbReference type="SAM" id="Phobius"/>
    </source>
</evidence>
<feature type="transmembrane region" description="Helical" evidence="1">
    <location>
        <begin position="45"/>
        <end position="65"/>
    </location>
</feature>
<dbReference type="EMBL" id="UOEL01000025">
    <property type="protein sequence ID" value="VAW10510.1"/>
    <property type="molecule type" value="Genomic_DNA"/>
</dbReference>
<sequence length="246" mass="27790">MVPNKFENHIKEKLGEREIQPSAKAWGKLADQLNNTSQRSENKGYYRYAIAAGFIGLLFISVRYFNTSNSSTTPNTQVVDTSKEKIEEQDNSEVLKEKFTEVEVAETVNIELIRKDEETASQERFSDSKKQISLIESVDPLPDTIHVGSEVTSEIIDIKILEVVAQVDALENNNINLTDAEVDSLLRQAQREILAQKVFREDHAVDAVALLTGVEDELDRSFRDKIFESLKTGFIKVRTAVADRNN</sequence>
<gene>
    <name evidence="2" type="ORF">MNBD_BACTEROID03-1733</name>
</gene>